<proteinExistence type="predicted"/>
<keyword evidence="1" id="KW-0812">Transmembrane</keyword>
<dbReference type="Pfam" id="PF14238">
    <property type="entry name" value="DUF4340"/>
    <property type="match status" value="1"/>
</dbReference>
<evidence type="ECO:0000256" key="1">
    <source>
        <dbReference type="SAM" id="Phobius"/>
    </source>
</evidence>
<evidence type="ECO:0000313" key="3">
    <source>
        <dbReference type="EMBL" id="MBC8540408.1"/>
    </source>
</evidence>
<feature type="domain" description="DUF4340" evidence="2">
    <location>
        <begin position="78"/>
        <end position="257"/>
    </location>
</feature>
<feature type="transmembrane region" description="Helical" evidence="1">
    <location>
        <begin position="7"/>
        <end position="24"/>
    </location>
</feature>
<dbReference type="AlphaFoldDB" id="A0A926HYH5"/>
<reference evidence="3" key="1">
    <citation type="submission" date="2020-08" db="EMBL/GenBank/DDBJ databases">
        <title>Genome public.</title>
        <authorList>
            <person name="Liu C."/>
            <person name="Sun Q."/>
        </authorList>
    </citation>
    <scope>NUCLEOTIDE SEQUENCE</scope>
    <source>
        <strain evidence="3">H8</strain>
    </source>
</reference>
<gene>
    <name evidence="3" type="ORF">H8698_05405</name>
</gene>
<keyword evidence="1" id="KW-0472">Membrane</keyword>
<dbReference type="InterPro" id="IPR025641">
    <property type="entry name" value="DUF4340"/>
</dbReference>
<keyword evidence="4" id="KW-1185">Reference proteome</keyword>
<organism evidence="3 4">
    <name type="scientific">Congzhengia minquanensis</name>
    <dbReference type="NCBI Taxonomy" id="2763657"/>
    <lineage>
        <taxon>Bacteria</taxon>
        <taxon>Bacillati</taxon>
        <taxon>Bacillota</taxon>
        <taxon>Clostridia</taxon>
        <taxon>Eubacteriales</taxon>
        <taxon>Oscillospiraceae</taxon>
        <taxon>Congzhengia</taxon>
    </lineage>
</organism>
<keyword evidence="1" id="KW-1133">Transmembrane helix</keyword>
<evidence type="ECO:0000259" key="2">
    <source>
        <dbReference type="Pfam" id="PF14238"/>
    </source>
</evidence>
<dbReference type="Proteomes" id="UP000611762">
    <property type="component" value="Unassembled WGS sequence"/>
</dbReference>
<protein>
    <submittedName>
        <fullName evidence="3">DUF4340 domain-containing protein</fullName>
    </submittedName>
</protein>
<dbReference type="RefSeq" id="WP_249311592.1">
    <property type="nucleotide sequence ID" value="NZ_JACRSU010000002.1"/>
</dbReference>
<name>A0A926HYH5_9FIRM</name>
<dbReference type="EMBL" id="JACRSU010000002">
    <property type="protein sequence ID" value="MBC8540408.1"/>
    <property type="molecule type" value="Genomic_DNA"/>
</dbReference>
<comment type="caution">
    <text evidence="3">The sequence shown here is derived from an EMBL/GenBank/DDBJ whole genome shotgun (WGS) entry which is preliminary data.</text>
</comment>
<sequence length="459" mass="50911">MKLYRNIIIIAIVVAVLGGAMYFVSKYLPENDNSANVTQQPAEDDMFSIYKGNSENVSKIQIKNADEEYAVSLSGETWVMNGDSTIRLKQTNVKSLLYTCTSVSVKKTVSETSEKAADFGFSAPTGYAELFFNDGTTKRITVGNKTLDGQDYYIMVSDDEKIYLKNTYGSESLIPSSQSLRDLSLISVDSSDLSTLKHVYMSKQGNTAVKLENTNIGTSENPNYQWRMLEPVFAEMNGQVFTDKIISCFEAFQAAAVVEDHPDNLSIYGLDAPYAEFSVGTADKTLNMKVGGKTETYRFLMEEGYDTVYAVPKSSLTFLDVAYVDLMSNLIHVEYISNVDKVEVVSGNTKYDMEIKGEKGAEEYYINGVKIQKETFSKAYQAVIGISLDSLDLTKEPTVTPAAYIKYTKKDGSTTLVEFLPVDERNYRVTVDGKGNSITNKKNFEGVLSKLEETVKGAN</sequence>
<evidence type="ECO:0000313" key="4">
    <source>
        <dbReference type="Proteomes" id="UP000611762"/>
    </source>
</evidence>
<accession>A0A926HYH5</accession>